<dbReference type="PROSITE" id="PS51892">
    <property type="entry name" value="SUBTILASE"/>
    <property type="match status" value="1"/>
</dbReference>
<feature type="signal peptide" evidence="7">
    <location>
        <begin position="1"/>
        <end position="21"/>
    </location>
</feature>
<dbReference type="GO" id="GO:0004252">
    <property type="term" value="F:serine-type endopeptidase activity"/>
    <property type="evidence" value="ECO:0007669"/>
    <property type="project" value="InterPro"/>
</dbReference>
<dbReference type="InterPro" id="IPR015500">
    <property type="entry name" value="Peptidase_S8_subtilisin-rel"/>
</dbReference>
<dbReference type="InterPro" id="IPR045051">
    <property type="entry name" value="SBT"/>
</dbReference>
<reference evidence="9" key="1">
    <citation type="submission" date="2018-01" db="EMBL/GenBank/DDBJ databases">
        <authorList>
            <person name="Mao J.F."/>
        </authorList>
    </citation>
    <scope>NUCLEOTIDE SEQUENCE</scope>
    <source>
        <strain evidence="9">Huo1</strain>
        <tissue evidence="9">Leaf</tissue>
    </source>
</reference>
<keyword evidence="5" id="KW-0720">Serine protease</keyword>
<evidence type="ECO:0000256" key="4">
    <source>
        <dbReference type="ARBA" id="ARBA00022801"/>
    </source>
</evidence>
<evidence type="ECO:0000256" key="2">
    <source>
        <dbReference type="ARBA" id="ARBA00022670"/>
    </source>
</evidence>
<organism evidence="9">
    <name type="scientific">Salvia splendens</name>
    <name type="common">Scarlet sage</name>
    <dbReference type="NCBI Taxonomy" id="180675"/>
    <lineage>
        <taxon>Eukaryota</taxon>
        <taxon>Viridiplantae</taxon>
        <taxon>Streptophyta</taxon>
        <taxon>Embryophyta</taxon>
        <taxon>Tracheophyta</taxon>
        <taxon>Spermatophyta</taxon>
        <taxon>Magnoliopsida</taxon>
        <taxon>eudicotyledons</taxon>
        <taxon>Gunneridae</taxon>
        <taxon>Pentapetalae</taxon>
        <taxon>asterids</taxon>
        <taxon>lamiids</taxon>
        <taxon>Lamiales</taxon>
        <taxon>Lamiaceae</taxon>
        <taxon>Nepetoideae</taxon>
        <taxon>Mentheae</taxon>
        <taxon>Salviinae</taxon>
        <taxon>Salvia</taxon>
        <taxon>Salvia subgen. Calosphace</taxon>
        <taxon>core Calosphace</taxon>
    </lineage>
</organism>
<dbReference type="InterPro" id="IPR023828">
    <property type="entry name" value="Peptidase_S8_Ser-AS"/>
</dbReference>
<dbReference type="PANTHER" id="PTHR10795">
    <property type="entry name" value="PROPROTEIN CONVERTASE SUBTILISIN/KEXIN"/>
    <property type="match status" value="1"/>
</dbReference>
<sequence>MATLALCIAVVTVALFSLVMANSQHLKAKQVDLEEHNLRVTSLSECWTPAYGRSPTVLTIKASARHPLNGRVAANPHPTSLATRAKYYQSEGPMSPPNTPSPRDYGGHGTHTTSIAAVCPVPRANLYSLAAGTTRGGVPSARITVYKICWHGGCSDAHILAAFDDAIADGVDIISISVWGLVPVECRCTIDRKFLTRVKLGNKKTYEGVSVNTFTLDKDDYPLVYGGNVANTSGGYNNSESRYCLLDSLDPELANGTIVLCDGLSDGEPVVAVAAARAILYEDQLRDASLSYPLPASYLGLVDGPDLTAPVVHILAAWFEASTASGYPKDTRVVVYNIVSGTSMSCPHASGAAAYVKSFNPIWSPAAIKSALMTTSCPMSVEKNGEAKFAYGSGNINPLKAKSPGLVYDMGEADYVRLPCGQGYSDKNLQLVTGDNSTCTAANNGTVYNLNYPSFSVSSVSGSSVTALFHRSVMNVGSPSSTYKEWCQGVWCGMMVLTKLGAPL</sequence>
<feature type="chain" id="PRO_5036490503" description="Peptidase S8/S53 domain-containing protein" evidence="7">
    <location>
        <begin position="22"/>
        <end position="504"/>
    </location>
</feature>
<proteinExistence type="inferred from homology"/>
<dbReference type="Pfam" id="PF00082">
    <property type="entry name" value="Peptidase_S8"/>
    <property type="match status" value="1"/>
</dbReference>
<dbReference type="Gene3D" id="3.50.30.30">
    <property type="match status" value="1"/>
</dbReference>
<comment type="caution">
    <text evidence="6">Lacks conserved residue(s) required for the propagation of feature annotation.</text>
</comment>
<dbReference type="PRINTS" id="PR00723">
    <property type="entry name" value="SUBTILISIN"/>
</dbReference>
<gene>
    <name evidence="9" type="ORF">SASPL_104852</name>
</gene>
<comment type="caution">
    <text evidence="9">The sequence shown here is derived from an EMBL/GenBank/DDBJ whole genome shotgun (WGS) entry which is preliminary data.</text>
</comment>
<dbReference type="AlphaFoldDB" id="A0A8X9AB26"/>
<dbReference type="InterPro" id="IPR036852">
    <property type="entry name" value="Peptidase_S8/S53_dom_sf"/>
</dbReference>
<evidence type="ECO:0000256" key="5">
    <source>
        <dbReference type="ARBA" id="ARBA00022825"/>
    </source>
</evidence>
<keyword evidence="4" id="KW-0378">Hydrolase</keyword>
<keyword evidence="3 7" id="KW-0732">Signal</keyword>
<evidence type="ECO:0000256" key="1">
    <source>
        <dbReference type="ARBA" id="ARBA00011073"/>
    </source>
</evidence>
<dbReference type="PROSITE" id="PS00138">
    <property type="entry name" value="SUBTILASE_SER"/>
    <property type="match status" value="1"/>
</dbReference>
<keyword evidence="2" id="KW-0645">Protease</keyword>
<dbReference type="Proteomes" id="UP000298416">
    <property type="component" value="Unassembled WGS sequence"/>
</dbReference>
<evidence type="ECO:0000313" key="9">
    <source>
        <dbReference type="EMBL" id="KAG6433244.1"/>
    </source>
</evidence>
<evidence type="ECO:0000256" key="7">
    <source>
        <dbReference type="SAM" id="SignalP"/>
    </source>
</evidence>
<comment type="similarity">
    <text evidence="1 6">Belongs to the peptidase S8 family.</text>
</comment>
<dbReference type="SUPFAM" id="SSF52743">
    <property type="entry name" value="Subtilisin-like"/>
    <property type="match status" value="1"/>
</dbReference>
<dbReference type="InterPro" id="IPR000209">
    <property type="entry name" value="Peptidase_S8/S53_dom"/>
</dbReference>
<keyword evidence="10" id="KW-1185">Reference proteome</keyword>
<accession>A0A8X9AB26</accession>
<protein>
    <recommendedName>
        <fullName evidence="8">Peptidase S8/S53 domain-containing protein</fullName>
    </recommendedName>
</protein>
<reference evidence="9" key="2">
    <citation type="submission" date="2020-08" db="EMBL/GenBank/DDBJ databases">
        <title>Plant Genome Project.</title>
        <authorList>
            <person name="Zhang R.-G."/>
        </authorList>
    </citation>
    <scope>NUCLEOTIDE SEQUENCE</scope>
    <source>
        <strain evidence="9">Huo1</strain>
        <tissue evidence="9">Leaf</tissue>
    </source>
</reference>
<evidence type="ECO:0000256" key="3">
    <source>
        <dbReference type="ARBA" id="ARBA00022729"/>
    </source>
</evidence>
<dbReference type="GO" id="GO:0006508">
    <property type="term" value="P:proteolysis"/>
    <property type="evidence" value="ECO:0007669"/>
    <property type="project" value="UniProtKB-KW"/>
</dbReference>
<dbReference type="EMBL" id="PNBA02000002">
    <property type="protein sequence ID" value="KAG6433244.1"/>
    <property type="molecule type" value="Genomic_DNA"/>
</dbReference>
<evidence type="ECO:0000259" key="8">
    <source>
        <dbReference type="Pfam" id="PF00082"/>
    </source>
</evidence>
<dbReference type="Gene3D" id="2.60.40.2310">
    <property type="match status" value="1"/>
</dbReference>
<evidence type="ECO:0000256" key="6">
    <source>
        <dbReference type="PROSITE-ProRule" id="PRU01240"/>
    </source>
</evidence>
<name>A0A8X9AB26_SALSN</name>
<evidence type="ECO:0000313" key="10">
    <source>
        <dbReference type="Proteomes" id="UP000298416"/>
    </source>
</evidence>
<feature type="domain" description="Peptidase S8/S53" evidence="8">
    <location>
        <begin position="87"/>
        <end position="394"/>
    </location>
</feature>
<dbReference type="Gene3D" id="3.40.50.200">
    <property type="entry name" value="Peptidase S8/S53 domain"/>
    <property type="match status" value="2"/>
</dbReference>